<gene>
    <name evidence="7" type="primary">CATSPER3</name>
    <name evidence="7" type="ORF">FJT64_020034</name>
</gene>
<evidence type="ECO:0000256" key="5">
    <source>
        <dbReference type="SAM" id="Phobius"/>
    </source>
</evidence>
<comment type="subcellular location">
    <subcellularLocation>
        <location evidence="1">Membrane</location>
        <topology evidence="1">Multi-pass membrane protein</topology>
    </subcellularLocation>
</comment>
<keyword evidence="2 5" id="KW-0812">Transmembrane</keyword>
<dbReference type="InterPro" id="IPR005821">
    <property type="entry name" value="Ion_trans_dom"/>
</dbReference>
<evidence type="ECO:0000313" key="7">
    <source>
        <dbReference type="EMBL" id="KAF0308769.1"/>
    </source>
</evidence>
<dbReference type="SUPFAM" id="SSF81324">
    <property type="entry name" value="Voltage-gated potassium channels"/>
    <property type="match status" value="1"/>
</dbReference>
<dbReference type="EMBL" id="VIIS01000465">
    <property type="protein sequence ID" value="KAF0308769.1"/>
    <property type="molecule type" value="Genomic_DNA"/>
</dbReference>
<feature type="domain" description="Ion transport" evidence="6">
    <location>
        <begin position="121"/>
        <end position="356"/>
    </location>
</feature>
<evidence type="ECO:0000259" key="6">
    <source>
        <dbReference type="Pfam" id="PF00520"/>
    </source>
</evidence>
<evidence type="ECO:0000256" key="1">
    <source>
        <dbReference type="ARBA" id="ARBA00004141"/>
    </source>
</evidence>
<protein>
    <submittedName>
        <fullName evidence="7">Cation channel sperm-associated protein 3</fullName>
    </submittedName>
</protein>
<dbReference type="GO" id="GO:0001669">
    <property type="term" value="C:acrosomal vesicle"/>
    <property type="evidence" value="ECO:0007669"/>
    <property type="project" value="TreeGrafter"/>
</dbReference>
<dbReference type="Gene3D" id="1.10.287.70">
    <property type="match status" value="1"/>
</dbReference>
<name>A0A6A4WU27_AMPAM</name>
<feature type="transmembrane region" description="Helical" evidence="5">
    <location>
        <begin position="325"/>
        <end position="348"/>
    </location>
</feature>
<comment type="caution">
    <text evidence="7">The sequence shown here is derived from an EMBL/GenBank/DDBJ whole genome shotgun (WGS) entry which is preliminary data.</text>
</comment>
<evidence type="ECO:0000256" key="4">
    <source>
        <dbReference type="ARBA" id="ARBA00023136"/>
    </source>
</evidence>
<dbReference type="GO" id="GO:0030317">
    <property type="term" value="P:flagellated sperm motility"/>
    <property type="evidence" value="ECO:0007669"/>
    <property type="project" value="TreeGrafter"/>
</dbReference>
<feature type="transmembrane region" description="Helical" evidence="5">
    <location>
        <begin position="249"/>
        <end position="272"/>
    </location>
</feature>
<dbReference type="PANTHER" id="PTHR47131:SF1">
    <property type="entry name" value="CATION CHANNEL SPERM-ASSOCIATED PROTEIN 3"/>
    <property type="match status" value="1"/>
</dbReference>
<dbReference type="InterPro" id="IPR027359">
    <property type="entry name" value="Volt_channel_dom_sf"/>
</dbReference>
<dbReference type="GO" id="GO:0036128">
    <property type="term" value="C:CatSper complex"/>
    <property type="evidence" value="ECO:0007669"/>
    <property type="project" value="TreeGrafter"/>
</dbReference>
<keyword evidence="8" id="KW-1185">Reference proteome</keyword>
<dbReference type="PANTHER" id="PTHR47131">
    <property type="entry name" value="CATION CHANNEL SPERM-ASSOCIATED PROTEIN 3"/>
    <property type="match status" value="1"/>
</dbReference>
<dbReference type="OrthoDB" id="8251519at2759"/>
<accession>A0A6A4WU27</accession>
<dbReference type="GO" id="GO:0006814">
    <property type="term" value="P:sodium ion transport"/>
    <property type="evidence" value="ECO:0007669"/>
    <property type="project" value="TreeGrafter"/>
</dbReference>
<keyword evidence="3 5" id="KW-1133">Transmembrane helix</keyword>
<feature type="transmembrane region" description="Helical" evidence="5">
    <location>
        <begin position="186"/>
        <end position="205"/>
    </location>
</feature>
<organism evidence="7 8">
    <name type="scientific">Amphibalanus amphitrite</name>
    <name type="common">Striped barnacle</name>
    <name type="synonym">Balanus amphitrite</name>
    <dbReference type="NCBI Taxonomy" id="1232801"/>
    <lineage>
        <taxon>Eukaryota</taxon>
        <taxon>Metazoa</taxon>
        <taxon>Ecdysozoa</taxon>
        <taxon>Arthropoda</taxon>
        <taxon>Crustacea</taxon>
        <taxon>Multicrustacea</taxon>
        <taxon>Cirripedia</taxon>
        <taxon>Thoracica</taxon>
        <taxon>Thoracicalcarea</taxon>
        <taxon>Balanomorpha</taxon>
        <taxon>Balanoidea</taxon>
        <taxon>Balanidae</taxon>
        <taxon>Amphibalaninae</taxon>
        <taxon>Amphibalanus</taxon>
    </lineage>
</organism>
<keyword evidence="4 5" id="KW-0472">Membrane</keyword>
<dbReference type="Proteomes" id="UP000440578">
    <property type="component" value="Unassembled WGS sequence"/>
</dbReference>
<dbReference type="Pfam" id="PF00520">
    <property type="entry name" value="Ion_trans"/>
    <property type="match status" value="1"/>
</dbReference>
<feature type="transmembrane region" description="Helical" evidence="5">
    <location>
        <begin position="122"/>
        <end position="139"/>
    </location>
</feature>
<dbReference type="GO" id="GO:0005245">
    <property type="term" value="F:voltage-gated calcium channel activity"/>
    <property type="evidence" value="ECO:0007669"/>
    <property type="project" value="TreeGrafter"/>
</dbReference>
<evidence type="ECO:0000256" key="3">
    <source>
        <dbReference type="ARBA" id="ARBA00022989"/>
    </source>
</evidence>
<evidence type="ECO:0000313" key="8">
    <source>
        <dbReference type="Proteomes" id="UP000440578"/>
    </source>
</evidence>
<evidence type="ECO:0000256" key="2">
    <source>
        <dbReference type="ARBA" id="ARBA00022692"/>
    </source>
</evidence>
<proteinExistence type="predicted"/>
<dbReference type="GO" id="GO:0048240">
    <property type="term" value="P:sperm capacitation"/>
    <property type="evidence" value="ECO:0007669"/>
    <property type="project" value="TreeGrafter"/>
</dbReference>
<dbReference type="AlphaFoldDB" id="A0A6A4WU27"/>
<sequence length="472" mass="54170">METLVHRQQSRNYKGSMLNVAFLNPTSSQNEVLVNAPGEGDLTMKSSKLYTRALGRQPSRKLKSKSSGEVDTPVQTRKLSTLPSNVITVRSSIEKRDSSRMMTRWDEDLHKFVCTLTESSRFNGFIMLMIIFNTVVLAVETSPTLRYEYEMALAIVDQSLLAIYTVEAILRIYAEPKNYWLQVSNLFDFLLVVVSLCQPVIEMFVKGAGGVMVFRMFRALKALRTLRSVSFSTNLQVLVSALIDTIRRYVVSVIILLVFIMFLFGVVGYYLFGSNKFAADEAAREDWGTLGRAMLSLFTYVTADGWTAVQDNIDGADMTGKWSRLYTIGFICIGHFIMTNVFIGIIIMNISEATETFRQERRRERELAVRRKKAFMMQRQREDINRMMEKQRRGNWSNFYEMVQSFQESLNHDDYTTVQDMCTNPVWILSLLNTLDLQDQTLENLMNLYFELLHTLAKMSEAEGKSDAKPDP</sequence>
<feature type="transmembrane region" description="Helical" evidence="5">
    <location>
        <begin position="151"/>
        <end position="174"/>
    </location>
</feature>
<reference evidence="7 8" key="1">
    <citation type="submission" date="2019-07" db="EMBL/GenBank/DDBJ databases">
        <title>Draft genome assembly of a fouling barnacle, Amphibalanus amphitrite (Darwin, 1854): The first reference genome for Thecostraca.</title>
        <authorList>
            <person name="Kim W."/>
        </authorList>
    </citation>
    <scope>NUCLEOTIDE SEQUENCE [LARGE SCALE GENOMIC DNA]</scope>
    <source>
        <strain evidence="7">SNU_AA5</strain>
        <tissue evidence="7">Soma without cirri and trophi</tissue>
    </source>
</reference>
<dbReference type="Gene3D" id="1.20.120.350">
    <property type="entry name" value="Voltage-gated potassium channels. Chain C"/>
    <property type="match status" value="1"/>
</dbReference>